<proteinExistence type="predicted"/>
<evidence type="ECO:0000256" key="1">
    <source>
        <dbReference type="SAM" id="MobiDB-lite"/>
    </source>
</evidence>
<name>A0ABQ5DTD0_9ASTR</name>
<evidence type="ECO:0000313" key="2">
    <source>
        <dbReference type="EMBL" id="GJT41612.1"/>
    </source>
</evidence>
<reference evidence="2" key="1">
    <citation type="journal article" date="2022" name="Int. J. Mol. Sci.">
        <title>Draft Genome of Tanacetum Coccineum: Genomic Comparison of Closely Related Tanacetum-Family Plants.</title>
        <authorList>
            <person name="Yamashiro T."/>
            <person name="Shiraishi A."/>
            <person name="Nakayama K."/>
            <person name="Satake H."/>
        </authorList>
    </citation>
    <scope>NUCLEOTIDE SEQUENCE</scope>
</reference>
<dbReference type="Proteomes" id="UP001151760">
    <property type="component" value="Unassembled WGS sequence"/>
</dbReference>
<dbReference type="EMBL" id="BQNB010015576">
    <property type="protein sequence ID" value="GJT41612.1"/>
    <property type="molecule type" value="Genomic_DNA"/>
</dbReference>
<protein>
    <submittedName>
        <fullName evidence="2">Uncharacterized protein</fullName>
    </submittedName>
</protein>
<accession>A0ABQ5DTD0</accession>
<feature type="region of interest" description="Disordered" evidence="1">
    <location>
        <begin position="343"/>
        <end position="367"/>
    </location>
</feature>
<evidence type="ECO:0000313" key="3">
    <source>
        <dbReference type="Proteomes" id="UP001151760"/>
    </source>
</evidence>
<comment type="caution">
    <text evidence="2">The sequence shown here is derived from an EMBL/GenBank/DDBJ whole genome shotgun (WGS) entry which is preliminary data.</text>
</comment>
<reference evidence="2" key="2">
    <citation type="submission" date="2022-01" db="EMBL/GenBank/DDBJ databases">
        <authorList>
            <person name="Yamashiro T."/>
            <person name="Shiraishi A."/>
            <person name="Satake H."/>
            <person name="Nakayama K."/>
        </authorList>
    </citation>
    <scope>NUCLEOTIDE SEQUENCE</scope>
</reference>
<keyword evidence="3" id="KW-1185">Reference proteome</keyword>
<sequence length="531" mass="62124">MISNILHTLNQNTTIEFPHDTYSKPIQPSIEFNYESEDMELDEETGYKTDEESVMSKHEAIDFAHAVNSRSFEETGSDGEEDLDEWLKTEMEKHMSKQDEKNEEDALIAIIKSIKEECRAFRNNKQINASETDLENSSKTIGGTVNNDSFTNSSDNIMPRRIYEYLELANLGRSTMGDMTRNDYLRKTIPRKQSCPDRCIPGIIFIRCFMMMKVAKIVECGPPVTLTQVSAMDIKKFCRKSEQGALRHWVCFCDHERRTVKGSCMGFAYFLQVRYGNQKIDDTTREQRYYEWVAQNYEFDNNRTPSTTTESNKYPYKISYPTPITFDQWDPGCHMTYTGNTSNNPTPFSHEHSELGKEGNISKSPNLQPFRPRPCDYSFDEWLKVKIGHTNICNSDRERVFNEWILNSYDVEEEYANEIGDPYSRRFNEYKQVFDKEIELLSNEYILRIGKRGFEEDELWRNGDEKTDYEPPFVDIKTFEVKRYSFKREESFICITKQNDDALPLGQVNGARFRAMIRKELKDKGIAHDKT</sequence>
<gene>
    <name evidence="2" type="ORF">Tco_0941477</name>
</gene>
<organism evidence="2 3">
    <name type="scientific">Tanacetum coccineum</name>
    <dbReference type="NCBI Taxonomy" id="301880"/>
    <lineage>
        <taxon>Eukaryota</taxon>
        <taxon>Viridiplantae</taxon>
        <taxon>Streptophyta</taxon>
        <taxon>Embryophyta</taxon>
        <taxon>Tracheophyta</taxon>
        <taxon>Spermatophyta</taxon>
        <taxon>Magnoliopsida</taxon>
        <taxon>eudicotyledons</taxon>
        <taxon>Gunneridae</taxon>
        <taxon>Pentapetalae</taxon>
        <taxon>asterids</taxon>
        <taxon>campanulids</taxon>
        <taxon>Asterales</taxon>
        <taxon>Asteraceae</taxon>
        <taxon>Asteroideae</taxon>
        <taxon>Anthemideae</taxon>
        <taxon>Anthemidinae</taxon>
        <taxon>Tanacetum</taxon>
    </lineage>
</organism>